<sequence>MLYHLPEMTDFLVSKLGHDGTGNVIEISLGGADGRRPAHDELRSDGVEAVSERAVQEPVGLHVFQVKRELQQVDVGREDGDVDRRRRHGALGSGMGEADHPKRDEEEKGEGEPRGGCRHDLGEVVVSQYLLSRGTAITETAGGKGRRKATARFQQASPPATPSSLGSRRREKDRPVAPVASGRKSQATLPRIETAVDASATVTEVATRQEDAERPAGKRPARRRRQRPEPRLSNPPGHVHGELVAAGWPSWLSNVAGEAIKGWTPRRADTFEKIDKASFHL</sequence>
<evidence type="ECO:0000256" key="1">
    <source>
        <dbReference type="SAM" id="MobiDB-lite"/>
    </source>
</evidence>
<feature type="compositionally biased region" description="Basic and acidic residues" evidence="1">
    <location>
        <begin position="75"/>
        <end position="84"/>
    </location>
</feature>
<reference evidence="2 3" key="1">
    <citation type="journal article" date="2014" name="Agronomy (Basel)">
        <title>A Draft Genome Sequence for Ensete ventricosum, the Drought-Tolerant Tree Against Hunger.</title>
        <authorList>
            <person name="Harrison J."/>
            <person name="Moore K.A."/>
            <person name="Paszkiewicz K."/>
            <person name="Jones T."/>
            <person name="Grant M."/>
            <person name="Ambacheew D."/>
            <person name="Muzemil S."/>
            <person name="Studholme D.J."/>
        </authorList>
    </citation>
    <scope>NUCLEOTIDE SEQUENCE [LARGE SCALE GENOMIC DNA]</scope>
</reference>
<proteinExistence type="predicted"/>
<feature type="region of interest" description="Disordered" evidence="1">
    <location>
        <begin position="75"/>
        <end position="120"/>
    </location>
</feature>
<feature type="compositionally biased region" description="Basic and acidic residues" evidence="1">
    <location>
        <begin position="97"/>
        <end position="120"/>
    </location>
</feature>
<feature type="compositionally biased region" description="Basic residues" evidence="1">
    <location>
        <begin position="217"/>
        <end position="226"/>
    </location>
</feature>
<dbReference type="EMBL" id="AMZH03000774">
    <property type="protein sequence ID" value="RRT82022.1"/>
    <property type="molecule type" value="Genomic_DNA"/>
</dbReference>
<evidence type="ECO:0000313" key="2">
    <source>
        <dbReference type="EMBL" id="RRT82022.1"/>
    </source>
</evidence>
<feature type="compositionally biased region" description="Polar residues" evidence="1">
    <location>
        <begin position="152"/>
        <end position="166"/>
    </location>
</feature>
<accession>A0A427B0G4</accession>
<name>A0A427B0G4_ENSVE</name>
<feature type="region of interest" description="Disordered" evidence="1">
    <location>
        <begin position="137"/>
        <end position="239"/>
    </location>
</feature>
<dbReference type="AlphaFoldDB" id="A0A427B0G4"/>
<dbReference type="Proteomes" id="UP000287651">
    <property type="component" value="Unassembled WGS sequence"/>
</dbReference>
<feature type="compositionally biased region" description="Basic and acidic residues" evidence="1">
    <location>
        <begin position="207"/>
        <end position="216"/>
    </location>
</feature>
<protein>
    <submittedName>
        <fullName evidence="2">Uncharacterized protein</fullName>
    </submittedName>
</protein>
<organism evidence="2 3">
    <name type="scientific">Ensete ventricosum</name>
    <name type="common">Abyssinian banana</name>
    <name type="synonym">Musa ensete</name>
    <dbReference type="NCBI Taxonomy" id="4639"/>
    <lineage>
        <taxon>Eukaryota</taxon>
        <taxon>Viridiplantae</taxon>
        <taxon>Streptophyta</taxon>
        <taxon>Embryophyta</taxon>
        <taxon>Tracheophyta</taxon>
        <taxon>Spermatophyta</taxon>
        <taxon>Magnoliopsida</taxon>
        <taxon>Liliopsida</taxon>
        <taxon>Zingiberales</taxon>
        <taxon>Musaceae</taxon>
        <taxon>Ensete</taxon>
    </lineage>
</organism>
<gene>
    <name evidence="2" type="ORF">B296_00003565</name>
</gene>
<comment type="caution">
    <text evidence="2">The sequence shown here is derived from an EMBL/GenBank/DDBJ whole genome shotgun (WGS) entry which is preliminary data.</text>
</comment>
<evidence type="ECO:0000313" key="3">
    <source>
        <dbReference type="Proteomes" id="UP000287651"/>
    </source>
</evidence>